<sequence>MLCFSHEFFTSVSTVAWTMFFISIWDCATLLGWAKPLSPYTRPIGWLTKPAETLLTRIVAAHIPLPTCSLKILLQSSDDSEVFHSASFTGALLYSPLARSTFGKHKVNGL</sequence>
<keyword evidence="1" id="KW-0472">Membrane</keyword>
<reference evidence="2" key="1">
    <citation type="submission" date="2019-05" db="EMBL/GenBank/DDBJ databases">
        <title>Annotation for the trematode Fasciolopsis buski.</title>
        <authorList>
            <person name="Choi Y.-J."/>
        </authorList>
    </citation>
    <scope>NUCLEOTIDE SEQUENCE</scope>
    <source>
        <strain evidence="2">HT</strain>
        <tissue evidence="2">Whole worm</tissue>
    </source>
</reference>
<evidence type="ECO:0000256" key="1">
    <source>
        <dbReference type="SAM" id="Phobius"/>
    </source>
</evidence>
<keyword evidence="1" id="KW-1133">Transmembrane helix</keyword>
<feature type="transmembrane region" description="Helical" evidence="1">
    <location>
        <begin position="15"/>
        <end position="34"/>
    </location>
</feature>
<name>A0A8E0RYR6_9TREM</name>
<organism evidence="2 3">
    <name type="scientific">Fasciolopsis buskii</name>
    <dbReference type="NCBI Taxonomy" id="27845"/>
    <lineage>
        <taxon>Eukaryota</taxon>
        <taxon>Metazoa</taxon>
        <taxon>Spiralia</taxon>
        <taxon>Lophotrochozoa</taxon>
        <taxon>Platyhelminthes</taxon>
        <taxon>Trematoda</taxon>
        <taxon>Digenea</taxon>
        <taxon>Plagiorchiida</taxon>
        <taxon>Echinostomata</taxon>
        <taxon>Echinostomatoidea</taxon>
        <taxon>Fasciolidae</taxon>
        <taxon>Fasciolopsis</taxon>
    </lineage>
</organism>
<evidence type="ECO:0000313" key="3">
    <source>
        <dbReference type="Proteomes" id="UP000728185"/>
    </source>
</evidence>
<protein>
    <submittedName>
        <fullName evidence="2">Uncharacterized protein</fullName>
    </submittedName>
</protein>
<dbReference type="EMBL" id="LUCM01006061">
    <property type="protein sequence ID" value="KAA0191889.1"/>
    <property type="molecule type" value="Genomic_DNA"/>
</dbReference>
<dbReference type="AlphaFoldDB" id="A0A8E0RYR6"/>
<keyword evidence="3" id="KW-1185">Reference proteome</keyword>
<proteinExistence type="predicted"/>
<dbReference type="Proteomes" id="UP000728185">
    <property type="component" value="Unassembled WGS sequence"/>
</dbReference>
<accession>A0A8E0RYR6</accession>
<gene>
    <name evidence="2" type="ORF">FBUS_10815</name>
</gene>
<evidence type="ECO:0000313" key="2">
    <source>
        <dbReference type="EMBL" id="KAA0191889.1"/>
    </source>
</evidence>
<comment type="caution">
    <text evidence="2">The sequence shown here is derived from an EMBL/GenBank/DDBJ whole genome shotgun (WGS) entry which is preliminary data.</text>
</comment>
<keyword evidence="1" id="KW-0812">Transmembrane</keyword>